<proteinExistence type="predicted"/>
<dbReference type="InterPro" id="IPR036770">
    <property type="entry name" value="Ankyrin_rpt-contain_sf"/>
</dbReference>
<dbReference type="Gene3D" id="1.25.40.20">
    <property type="entry name" value="Ankyrin repeat-containing domain"/>
    <property type="match status" value="1"/>
</dbReference>
<reference evidence="3" key="1">
    <citation type="submission" date="2021-02" db="EMBL/GenBank/DDBJ databases">
        <authorList>
            <person name="Nowell W R."/>
        </authorList>
    </citation>
    <scope>NUCLEOTIDE SEQUENCE</scope>
</reference>
<dbReference type="AlphaFoldDB" id="A0A8S2NBH0"/>
<dbReference type="GO" id="GO:0005856">
    <property type="term" value="C:cytoskeleton"/>
    <property type="evidence" value="ECO:0007669"/>
    <property type="project" value="TreeGrafter"/>
</dbReference>
<dbReference type="PANTHER" id="PTHR24168:SF21">
    <property type="entry name" value="KANK, ISOFORM D"/>
    <property type="match status" value="1"/>
</dbReference>
<protein>
    <recommendedName>
        <fullName evidence="5">KN motif and ankyrin repeat domain-containing protein 2</fullName>
    </recommendedName>
</protein>
<name>A0A8S2NBH0_9BILA</name>
<dbReference type="EMBL" id="CAJOBJ010004142">
    <property type="protein sequence ID" value="CAF3990442.1"/>
    <property type="molecule type" value="Genomic_DNA"/>
</dbReference>
<dbReference type="InterPro" id="IPR002110">
    <property type="entry name" value="Ankyrin_rpt"/>
</dbReference>
<dbReference type="InterPro" id="IPR047184">
    <property type="entry name" value="KANK1-4"/>
</dbReference>
<feature type="region of interest" description="Disordered" evidence="2">
    <location>
        <begin position="342"/>
        <end position="361"/>
    </location>
</feature>
<feature type="compositionally biased region" description="Polar residues" evidence="2">
    <location>
        <begin position="342"/>
        <end position="352"/>
    </location>
</feature>
<evidence type="ECO:0000313" key="3">
    <source>
        <dbReference type="EMBL" id="CAF3990442.1"/>
    </source>
</evidence>
<gene>
    <name evidence="3" type="ORF">GIL414_LOCUS11181</name>
</gene>
<dbReference type="PROSITE" id="PS50088">
    <property type="entry name" value="ANK_REPEAT"/>
    <property type="match status" value="2"/>
</dbReference>
<dbReference type="PROSITE" id="PS50297">
    <property type="entry name" value="ANK_REP_REGION"/>
    <property type="match status" value="2"/>
</dbReference>
<keyword evidence="1" id="KW-0040">ANK repeat</keyword>
<dbReference type="Proteomes" id="UP000681720">
    <property type="component" value="Unassembled WGS sequence"/>
</dbReference>
<accession>A0A8S2NBH0</accession>
<sequence length="669" mass="75097">MSTDTSCLRILNDRACGLDFPRELLSRHISTDTRTLISTRDNFSATTPIVQTVQIHAQTQSTPTLQHDASSSTFPPAEQRHISVQAVQEPPGVKHSTTSIDVNVFHQLGHLRHSVSNTESKRSTDRSTVTERQQLCDLAINTEPKIMYSKDVGDFDVRIGDEEHEKEYVEHQEFTWNTLHGRRPPLHSQRITLECGFQTDLRDTKREVGYIERPLLKQREDTIEEQRQEIITFHAPRQSQETTTEETYQTVVTTEKPRITDKIEEVRSQIKHDDSSTTTIKSEFTEWSRTFGSNTKKSTVDIKKQEDIRSRSPEELVEESYEIVSTIEKPLGADSLITSITTPRSTTQQYEDLTSGKLPSSEDDSSYCEEWTVTEAKRKKDGQTNNCLQLIQQEWFRISSQKQVNGRLVSGYLNSIKEHFSNFLLERIVNLQDANGNTALHYCVTNGHWHVVSMLLDTKVCDVCLQNNAGYTAVMMAAVIDIANDEQRQVVRRLFLESGNVNVKTTASNQTALMLAVQHEKADLVELLLENGAAVNLQDTDGSTALMCAVEHGSLTIVKLLLTRPECDVTITDKDGQTSVTIATNKDRKDILVALYAKMKERKGHHSALGSKSRTPSSSIPSRLPTADRSTTSSSNWKTSTETTASSSRRSSGDSGSNAGPTVSTFRRF</sequence>
<comment type="caution">
    <text evidence="3">The sequence shown here is derived from an EMBL/GenBank/DDBJ whole genome shotgun (WGS) entry which is preliminary data.</text>
</comment>
<evidence type="ECO:0000256" key="2">
    <source>
        <dbReference type="SAM" id="MobiDB-lite"/>
    </source>
</evidence>
<organism evidence="3 4">
    <name type="scientific">Rotaria magnacalcarata</name>
    <dbReference type="NCBI Taxonomy" id="392030"/>
    <lineage>
        <taxon>Eukaryota</taxon>
        <taxon>Metazoa</taxon>
        <taxon>Spiralia</taxon>
        <taxon>Gnathifera</taxon>
        <taxon>Rotifera</taxon>
        <taxon>Eurotatoria</taxon>
        <taxon>Bdelloidea</taxon>
        <taxon>Philodinida</taxon>
        <taxon>Philodinidae</taxon>
        <taxon>Rotaria</taxon>
    </lineage>
</organism>
<dbReference type="PRINTS" id="PR01415">
    <property type="entry name" value="ANKYRIN"/>
</dbReference>
<evidence type="ECO:0000313" key="4">
    <source>
        <dbReference type="Proteomes" id="UP000681720"/>
    </source>
</evidence>
<dbReference type="PANTHER" id="PTHR24168">
    <property type="entry name" value="KN MOTIF AND ANKYRIN REPEAT DOMAIN-CONTAINING"/>
    <property type="match status" value="1"/>
</dbReference>
<dbReference type="SMART" id="SM00248">
    <property type="entry name" value="ANK"/>
    <property type="match status" value="4"/>
</dbReference>
<feature type="repeat" description="ANK" evidence="1">
    <location>
        <begin position="435"/>
        <end position="457"/>
    </location>
</feature>
<dbReference type="GO" id="GO:0030837">
    <property type="term" value="P:negative regulation of actin filament polymerization"/>
    <property type="evidence" value="ECO:0007669"/>
    <property type="project" value="InterPro"/>
</dbReference>
<feature type="region of interest" description="Disordered" evidence="2">
    <location>
        <begin position="603"/>
        <end position="669"/>
    </location>
</feature>
<dbReference type="Pfam" id="PF12796">
    <property type="entry name" value="Ank_2"/>
    <property type="match status" value="2"/>
</dbReference>
<evidence type="ECO:0000256" key="1">
    <source>
        <dbReference type="PROSITE-ProRule" id="PRU00023"/>
    </source>
</evidence>
<dbReference type="SUPFAM" id="SSF48403">
    <property type="entry name" value="Ankyrin repeat"/>
    <property type="match status" value="1"/>
</dbReference>
<feature type="compositionally biased region" description="Polar residues" evidence="2">
    <location>
        <begin position="658"/>
        <end position="669"/>
    </location>
</feature>
<dbReference type="GO" id="GO:0005737">
    <property type="term" value="C:cytoplasm"/>
    <property type="evidence" value="ECO:0007669"/>
    <property type="project" value="TreeGrafter"/>
</dbReference>
<feature type="repeat" description="ANK" evidence="1">
    <location>
        <begin position="508"/>
        <end position="540"/>
    </location>
</feature>
<feature type="compositionally biased region" description="Low complexity" evidence="2">
    <location>
        <begin position="611"/>
        <end position="657"/>
    </location>
</feature>
<evidence type="ECO:0008006" key="5">
    <source>
        <dbReference type="Google" id="ProtNLM"/>
    </source>
</evidence>